<accession>A0A178XYT9</accession>
<feature type="region of interest" description="Disordered" evidence="1">
    <location>
        <begin position="45"/>
        <end position="82"/>
    </location>
</feature>
<keyword evidence="3" id="KW-1185">Reference proteome</keyword>
<dbReference type="AlphaFoldDB" id="A0A178XYT9"/>
<evidence type="ECO:0000313" key="3">
    <source>
        <dbReference type="Proteomes" id="UP000094025"/>
    </source>
</evidence>
<protein>
    <submittedName>
        <fullName evidence="2">Uncharacterized protein</fullName>
    </submittedName>
</protein>
<dbReference type="STRING" id="1472378.AU381_00315"/>
<organism evidence="2 3">
    <name type="scientific">Sinorhizobium glycinis</name>
    <dbReference type="NCBI Taxonomy" id="1472378"/>
    <lineage>
        <taxon>Bacteria</taxon>
        <taxon>Pseudomonadati</taxon>
        <taxon>Pseudomonadota</taxon>
        <taxon>Alphaproteobacteria</taxon>
        <taxon>Hyphomicrobiales</taxon>
        <taxon>Rhizobiaceae</taxon>
        <taxon>Sinorhizobium/Ensifer group</taxon>
        <taxon>Sinorhizobium</taxon>
    </lineage>
</organism>
<proteinExistence type="predicted"/>
<sequence length="82" mass="9309">MFLLPSDVETILEAAKPVPKQLGLVSEREAVSRCTGYDTEQLLRRLENSSKKKKAPSVGRDTAELLQPREQMKREQAARKKK</sequence>
<comment type="caution">
    <text evidence="2">The sequence shown here is derived from an EMBL/GenBank/DDBJ whole genome shotgun (WGS) entry which is preliminary data.</text>
</comment>
<name>A0A178XYT9_9HYPH</name>
<dbReference type="EMBL" id="LPUX01000053">
    <property type="protein sequence ID" value="OAP40401.1"/>
    <property type="molecule type" value="Genomic_DNA"/>
</dbReference>
<feature type="compositionally biased region" description="Basic and acidic residues" evidence="1">
    <location>
        <begin position="70"/>
        <end position="82"/>
    </location>
</feature>
<gene>
    <name evidence="2" type="ORF">AU381_00315</name>
</gene>
<dbReference type="Proteomes" id="UP000094025">
    <property type="component" value="Unassembled WGS sequence"/>
</dbReference>
<reference evidence="2 3" key="1">
    <citation type="journal article" date="2016" name="Int. J. Syst. Evol. Microbiol.">
        <title>Ensifer glycinis sp. nov., an novel rhizobial species associated with Glycine spp.</title>
        <authorList>
            <person name="Yan H."/>
            <person name="Yan J."/>
            <person name="Sui X.H."/>
            <person name="Wang E.T."/>
            <person name="Chen W.X."/>
            <person name="Zhang X.X."/>
            <person name="Chen W.F."/>
        </authorList>
    </citation>
    <scope>NUCLEOTIDE SEQUENCE [LARGE SCALE GENOMIC DNA]</scope>
    <source>
        <strain evidence="2 3">CCBAU 23380</strain>
    </source>
</reference>
<evidence type="ECO:0000256" key="1">
    <source>
        <dbReference type="SAM" id="MobiDB-lite"/>
    </source>
</evidence>
<evidence type="ECO:0000313" key="2">
    <source>
        <dbReference type="EMBL" id="OAP40401.1"/>
    </source>
</evidence>